<evidence type="ECO:0000313" key="7">
    <source>
        <dbReference type="EMBL" id="QFG68802.1"/>
    </source>
</evidence>
<protein>
    <recommendedName>
        <fullName evidence="1">D-inositol 3-phosphate glycosyltransferase</fullName>
    </recommendedName>
</protein>
<dbReference type="KEGG" id="serw:FY030_08870"/>
<keyword evidence="3 7" id="KW-0808">Transferase</keyword>
<dbReference type="InterPro" id="IPR028098">
    <property type="entry name" value="Glyco_trans_4-like_N"/>
</dbReference>
<dbReference type="GO" id="GO:1901137">
    <property type="term" value="P:carbohydrate derivative biosynthetic process"/>
    <property type="evidence" value="ECO:0007669"/>
    <property type="project" value="UniProtKB-ARBA"/>
</dbReference>
<organism evidence="7 8">
    <name type="scientific">Ornithinimicrobium pratense</name>
    <dbReference type="NCBI Taxonomy" id="2593973"/>
    <lineage>
        <taxon>Bacteria</taxon>
        <taxon>Bacillati</taxon>
        <taxon>Actinomycetota</taxon>
        <taxon>Actinomycetes</taxon>
        <taxon>Micrococcales</taxon>
        <taxon>Ornithinimicrobiaceae</taxon>
        <taxon>Ornithinimicrobium</taxon>
    </lineage>
</organism>
<dbReference type="AlphaFoldDB" id="A0A5J6V6Y3"/>
<keyword evidence="2" id="KW-0328">Glycosyltransferase</keyword>
<evidence type="ECO:0000259" key="5">
    <source>
        <dbReference type="Pfam" id="PF00534"/>
    </source>
</evidence>
<dbReference type="Gene3D" id="3.40.50.2000">
    <property type="entry name" value="Glycogen Phosphorylase B"/>
    <property type="match status" value="2"/>
</dbReference>
<dbReference type="PANTHER" id="PTHR45947">
    <property type="entry name" value="SULFOQUINOVOSYL TRANSFERASE SQD2"/>
    <property type="match status" value="1"/>
</dbReference>
<dbReference type="CDD" id="cd03801">
    <property type="entry name" value="GT4_PimA-like"/>
    <property type="match status" value="1"/>
</dbReference>
<accession>A0A5J6V6Y3</accession>
<dbReference type="OrthoDB" id="3268555at2"/>
<proteinExistence type="predicted"/>
<evidence type="ECO:0000313" key="8">
    <source>
        <dbReference type="Proteomes" id="UP000326546"/>
    </source>
</evidence>
<feature type="compositionally biased region" description="Basic residues" evidence="4">
    <location>
        <begin position="1"/>
        <end position="25"/>
    </location>
</feature>
<sequence>MGRARPRRRRPGRACRTGRRGRRGARAGAAGHDLGADAVARCAARGDADRCCRPGGGGRGAAGAGTEVLRPGAGAGGRPTGADPGTGRTRRCAVKVLLVTGLVAGGVGGHVRMLAQGLAAAGHQVLVACPQEVARGFELDRTGATVVPVEVGSGLHPARDLQALRRLRRLAAGADVVHAHGVRAGALSALALASAPLVVTVHNAPPSDRRSALVYGVLERLVYCGADLVLGVSPDLVDRARTRGVRQVDLAVVPADLTRLVPPQRRPEVRAALRRELGLVDDQLFLLTVGRLGAQKRTVEVVAAYQSMVGRHPHETGAPPVVLAVAGDGPARVDVAAQAAGGPGRVHLLGRRDDVPELLAAADVVVSGAQWEGQPLWLQEALGSGVPVVATDVGGTRVVVGDAAVLVPVSRDSGGLGGYARVRALRAALQQVLDDPQLRSVMSDRSLRRAHELPTAVEAVAAAEAAYARVLGTAYQTGPSDPPAPELD</sequence>
<feature type="domain" description="Glycosyltransferase subfamily 4-like N-terminal" evidence="6">
    <location>
        <begin position="105"/>
        <end position="254"/>
    </location>
</feature>
<dbReference type="InterPro" id="IPR001296">
    <property type="entry name" value="Glyco_trans_1"/>
</dbReference>
<dbReference type="PANTHER" id="PTHR45947:SF3">
    <property type="entry name" value="SULFOQUINOVOSYL TRANSFERASE SQD2"/>
    <property type="match status" value="1"/>
</dbReference>
<dbReference type="GO" id="GO:0016757">
    <property type="term" value="F:glycosyltransferase activity"/>
    <property type="evidence" value="ECO:0007669"/>
    <property type="project" value="UniProtKB-KW"/>
</dbReference>
<dbReference type="Pfam" id="PF13579">
    <property type="entry name" value="Glyco_trans_4_4"/>
    <property type="match status" value="1"/>
</dbReference>
<feature type="region of interest" description="Disordered" evidence="4">
    <location>
        <begin position="55"/>
        <end position="87"/>
    </location>
</feature>
<dbReference type="InterPro" id="IPR050194">
    <property type="entry name" value="Glycosyltransferase_grp1"/>
</dbReference>
<reference evidence="7 8" key="1">
    <citation type="submission" date="2019-09" db="EMBL/GenBank/DDBJ databases">
        <title>Serinicoccus pratensis sp. nov., isolated from meadow soil.</title>
        <authorList>
            <person name="Zhang W."/>
        </authorList>
    </citation>
    <scope>NUCLEOTIDE SEQUENCE [LARGE SCALE GENOMIC DNA]</scope>
    <source>
        <strain evidence="7 8">W204</strain>
    </source>
</reference>
<dbReference type="Pfam" id="PF00534">
    <property type="entry name" value="Glycos_transf_1"/>
    <property type="match status" value="1"/>
</dbReference>
<feature type="region of interest" description="Disordered" evidence="4">
    <location>
        <begin position="1"/>
        <end position="30"/>
    </location>
</feature>
<name>A0A5J6V6Y3_9MICO</name>
<feature type="domain" description="Glycosyl transferase family 1" evidence="5">
    <location>
        <begin position="271"/>
        <end position="445"/>
    </location>
</feature>
<dbReference type="EMBL" id="CP044427">
    <property type="protein sequence ID" value="QFG68802.1"/>
    <property type="molecule type" value="Genomic_DNA"/>
</dbReference>
<evidence type="ECO:0000259" key="6">
    <source>
        <dbReference type="Pfam" id="PF13579"/>
    </source>
</evidence>
<keyword evidence="8" id="KW-1185">Reference proteome</keyword>
<evidence type="ECO:0000256" key="4">
    <source>
        <dbReference type="SAM" id="MobiDB-lite"/>
    </source>
</evidence>
<evidence type="ECO:0000256" key="2">
    <source>
        <dbReference type="ARBA" id="ARBA00022676"/>
    </source>
</evidence>
<evidence type="ECO:0000256" key="1">
    <source>
        <dbReference type="ARBA" id="ARBA00021292"/>
    </source>
</evidence>
<dbReference type="SUPFAM" id="SSF53756">
    <property type="entry name" value="UDP-Glycosyltransferase/glycogen phosphorylase"/>
    <property type="match status" value="1"/>
</dbReference>
<evidence type="ECO:0000256" key="3">
    <source>
        <dbReference type="ARBA" id="ARBA00022679"/>
    </source>
</evidence>
<gene>
    <name evidence="7" type="ORF">FY030_08870</name>
</gene>
<dbReference type="Proteomes" id="UP000326546">
    <property type="component" value="Chromosome"/>
</dbReference>